<dbReference type="InterPro" id="IPR001932">
    <property type="entry name" value="PPM-type_phosphatase-like_dom"/>
</dbReference>
<dbReference type="CDD" id="cd00143">
    <property type="entry name" value="PP2Cc"/>
    <property type="match status" value="1"/>
</dbReference>
<dbReference type="VEuPathDB" id="CryptoDB:Vbra_6430"/>
<name>A0A0G4H0Q8_VITBC</name>
<feature type="compositionally biased region" description="Low complexity" evidence="1">
    <location>
        <begin position="54"/>
        <end position="66"/>
    </location>
</feature>
<evidence type="ECO:0000313" key="4">
    <source>
        <dbReference type="Proteomes" id="UP000041254"/>
    </source>
</evidence>
<feature type="compositionally biased region" description="Acidic residues" evidence="1">
    <location>
        <begin position="67"/>
        <end position="77"/>
    </location>
</feature>
<dbReference type="Gene3D" id="3.60.40.10">
    <property type="entry name" value="PPM-type phosphatase domain"/>
    <property type="match status" value="1"/>
</dbReference>
<dbReference type="PANTHER" id="PTHR13832">
    <property type="entry name" value="PROTEIN PHOSPHATASE 2C"/>
    <property type="match status" value="1"/>
</dbReference>
<feature type="region of interest" description="Disordered" evidence="1">
    <location>
        <begin position="786"/>
        <end position="829"/>
    </location>
</feature>
<feature type="compositionally biased region" description="Acidic residues" evidence="1">
    <location>
        <begin position="609"/>
        <end position="619"/>
    </location>
</feature>
<dbReference type="InParanoid" id="A0A0G4H0Q8"/>
<dbReference type="SUPFAM" id="SSF81606">
    <property type="entry name" value="PP2C-like"/>
    <property type="match status" value="1"/>
</dbReference>
<dbReference type="Proteomes" id="UP000041254">
    <property type="component" value="Unassembled WGS sequence"/>
</dbReference>
<sequence length="829" mass="89269">MAPGETKKGKHKDKKQWKRFTARRDIPLDEDDDECGEWPPCPPNNNQGQRNRYGADNDGIAGAAADGYDDEEGEEDIDAFRPDSSDNIDDNDQINDGDISEVPPVSAPPSPSMAPSIAHSNRDRLYRPAAVTESGEGIGKAAILSASSSSQGRFHANEDRCRADLAVKVMTTAEGAACAEHGGMCLFTMCDGHDGSKCAEFVCKHIGKALFGRLLDQSSPQAIERSFVEAFHEMEDRFAEEKCPSSGACVLCVLIVGDRLYCANLGDCRAAWVSLADSNYRNTAADNGGVGVFRSVYLSRDFRASDKDEIRRIQRLGGRVMNGRVAGILEPSRTIGDFDVKNTQPAGAISTVPEIRVHQMDTHGMLLIATDGVWESLSAADVCDRVLYRHKLFSRMVSWLRPSGNDQKGNNGCGTNGGSGGVGGGGGVDADRSSSVLNGRRSDDSGEGGKGDGGDGSDSQSSQSEESDQDESVADTGSPSIPQLRTLAKHICTVAQELGSYDDCTCLVAFIRPGKCYNFPAAEGTGDPNSPPSMEVCTGGKRRLMKRERRAIRRADRNINTPVDEQAADYEQDIALQHKTFREHTEAEQSILSRMGYEADKWDMPSSSDSDESSSEEGDNDRHDKDDNENINLRLSSERAVLRSRKTKTSLDDTNDNNVNLTIDFSPASNAALHGSPAGNNKMKMVFERPQTPIAACHSDGAEDAESTPGGNANALPSLTSVLLNGDHSQQPSTPEQKPATRRGRMRSPFYSPLPAPSLPIDEPHDHDRHIGHTAWHTSDFEHEAKRIRIHTDTHTAVAAGGEGGADSNGRKDGVGGDGGGDSDRMDEG</sequence>
<feature type="compositionally biased region" description="Basic residues" evidence="1">
    <location>
        <begin position="8"/>
        <end position="21"/>
    </location>
</feature>
<reference evidence="3 4" key="1">
    <citation type="submission" date="2014-11" db="EMBL/GenBank/DDBJ databases">
        <authorList>
            <person name="Zhu J."/>
            <person name="Qi W."/>
            <person name="Song R."/>
        </authorList>
    </citation>
    <scope>NUCLEOTIDE SEQUENCE [LARGE SCALE GENOMIC DNA]</scope>
</reference>
<feature type="region of interest" description="Disordered" evidence="1">
    <location>
        <begin position="1"/>
        <end position="118"/>
    </location>
</feature>
<protein>
    <recommendedName>
        <fullName evidence="2">PPM-type phosphatase domain-containing protein</fullName>
    </recommendedName>
</protein>
<dbReference type="PROSITE" id="PS51746">
    <property type="entry name" value="PPM_2"/>
    <property type="match status" value="1"/>
</dbReference>
<feature type="region of interest" description="Disordered" evidence="1">
    <location>
        <begin position="401"/>
        <end position="481"/>
    </location>
</feature>
<feature type="region of interest" description="Disordered" evidence="1">
    <location>
        <begin position="698"/>
        <end position="771"/>
    </location>
</feature>
<dbReference type="InterPro" id="IPR036457">
    <property type="entry name" value="PPM-type-like_dom_sf"/>
</dbReference>
<feature type="compositionally biased region" description="Basic and acidic residues" evidence="1">
    <location>
        <begin position="440"/>
        <end position="453"/>
    </location>
</feature>
<dbReference type="STRING" id="1169540.A0A0G4H0Q8"/>
<feature type="region of interest" description="Disordered" evidence="1">
    <location>
        <begin position="598"/>
        <end position="659"/>
    </location>
</feature>
<dbReference type="AlphaFoldDB" id="A0A0G4H0Q8"/>
<proteinExistence type="predicted"/>
<dbReference type="EMBL" id="CDMY01000929">
    <property type="protein sequence ID" value="CEM37140.1"/>
    <property type="molecule type" value="Genomic_DNA"/>
</dbReference>
<feature type="compositionally biased region" description="Acidic residues" evidence="1">
    <location>
        <begin position="86"/>
        <end position="99"/>
    </location>
</feature>
<dbReference type="PANTHER" id="PTHR13832:SF827">
    <property type="entry name" value="PROTEIN PHOSPHATASE 1L"/>
    <property type="match status" value="1"/>
</dbReference>
<feature type="compositionally biased region" description="Gly residues" evidence="1">
    <location>
        <begin position="411"/>
        <end position="428"/>
    </location>
</feature>
<dbReference type="OrthoDB" id="10264738at2759"/>
<dbReference type="InterPro" id="IPR015655">
    <property type="entry name" value="PP2C"/>
</dbReference>
<evidence type="ECO:0000313" key="3">
    <source>
        <dbReference type="EMBL" id="CEM37140.1"/>
    </source>
</evidence>
<evidence type="ECO:0000259" key="2">
    <source>
        <dbReference type="PROSITE" id="PS51746"/>
    </source>
</evidence>
<keyword evidence="4" id="KW-1185">Reference proteome</keyword>
<feature type="compositionally biased region" description="Basic and acidic residues" evidence="1">
    <location>
        <begin position="762"/>
        <end position="771"/>
    </location>
</feature>
<feature type="compositionally biased region" description="Polar residues" evidence="1">
    <location>
        <begin position="709"/>
        <end position="736"/>
    </location>
</feature>
<gene>
    <name evidence="3" type="ORF">Vbra_6430</name>
</gene>
<feature type="domain" description="PPM-type phosphatase" evidence="2">
    <location>
        <begin position="144"/>
        <end position="511"/>
    </location>
</feature>
<dbReference type="GO" id="GO:0004722">
    <property type="term" value="F:protein serine/threonine phosphatase activity"/>
    <property type="evidence" value="ECO:0007669"/>
    <property type="project" value="InterPro"/>
</dbReference>
<accession>A0A0G4H0Q8</accession>
<organism evidence="3 4">
    <name type="scientific">Vitrella brassicaformis (strain CCMP3155)</name>
    <dbReference type="NCBI Taxonomy" id="1169540"/>
    <lineage>
        <taxon>Eukaryota</taxon>
        <taxon>Sar</taxon>
        <taxon>Alveolata</taxon>
        <taxon>Colpodellida</taxon>
        <taxon>Vitrellaceae</taxon>
        <taxon>Vitrella</taxon>
    </lineage>
</organism>
<dbReference type="Pfam" id="PF00481">
    <property type="entry name" value="PP2C"/>
    <property type="match status" value="1"/>
</dbReference>
<dbReference type="SMART" id="SM00332">
    <property type="entry name" value="PP2Cc"/>
    <property type="match status" value="1"/>
</dbReference>
<evidence type="ECO:0000256" key="1">
    <source>
        <dbReference type="SAM" id="MobiDB-lite"/>
    </source>
</evidence>